<dbReference type="GeneID" id="84022154"/>
<organism evidence="1 2">
    <name type="scientific">Neisseria cinerea</name>
    <dbReference type="NCBI Taxonomy" id="483"/>
    <lineage>
        <taxon>Bacteria</taxon>
        <taxon>Pseudomonadati</taxon>
        <taxon>Pseudomonadota</taxon>
        <taxon>Betaproteobacteria</taxon>
        <taxon>Neisseriales</taxon>
        <taxon>Neisseriaceae</taxon>
        <taxon>Neisseria</taxon>
    </lineage>
</organism>
<accession>A0A7T3ES18</accession>
<name>A0A7T3ES18_NEICI</name>
<dbReference type="Proteomes" id="UP000594865">
    <property type="component" value="Chromosome"/>
</dbReference>
<proteinExistence type="predicted"/>
<reference evidence="1 2" key="1">
    <citation type="submission" date="2020-12" db="EMBL/GenBank/DDBJ databases">
        <title>FDA dAtabase for Regulatory Grade micrObial Sequences (FDA-ARGOS): Supporting development and validation of Infectious Disease Dx tests.</title>
        <authorList>
            <person name="Sproer C."/>
            <person name="Gronow S."/>
            <person name="Severitt S."/>
            <person name="Schroder I."/>
            <person name="Tallon L."/>
            <person name="Sadzewicz L."/>
            <person name="Zhao X."/>
            <person name="Boylan J."/>
            <person name="Ott S."/>
            <person name="Bowen H."/>
            <person name="Vavikolanu K."/>
            <person name="Mehta A."/>
            <person name="Aluvathingal J."/>
            <person name="Nadendla S."/>
            <person name="Lowell S."/>
            <person name="Myers T."/>
            <person name="Yan Y."/>
            <person name="Sichtig H."/>
        </authorList>
    </citation>
    <scope>NUCLEOTIDE SEQUENCE [LARGE SCALE GENOMIC DNA]</scope>
    <source>
        <strain evidence="1 2">FDAARGOS_871</strain>
    </source>
</reference>
<gene>
    <name evidence="1" type="ORF">I6G28_05780</name>
</gene>
<dbReference type="RefSeq" id="WP_167395524.1">
    <property type="nucleotide sequence ID" value="NZ_CP065726.1"/>
</dbReference>
<evidence type="ECO:0000313" key="1">
    <source>
        <dbReference type="EMBL" id="QPT37452.1"/>
    </source>
</evidence>
<evidence type="ECO:0000313" key="2">
    <source>
        <dbReference type="Proteomes" id="UP000594865"/>
    </source>
</evidence>
<protein>
    <submittedName>
        <fullName evidence="1">Uncharacterized protein</fullName>
    </submittedName>
</protein>
<dbReference type="EMBL" id="CP065726">
    <property type="protein sequence ID" value="QPT37452.1"/>
    <property type="molecule type" value="Genomic_DNA"/>
</dbReference>
<dbReference type="AlphaFoldDB" id="A0A7T3ES18"/>
<sequence>MPSESSDGIFSDKFKVPFHLFQQLRQILFMDEVAACRIDDDGAIATPLLTRHLTDSLREF</sequence>
<keyword evidence="2" id="KW-1185">Reference proteome</keyword>